<dbReference type="PANTHER" id="PTHR43031">
    <property type="entry name" value="FAD-DEPENDENT OXIDOREDUCTASE"/>
    <property type="match status" value="1"/>
</dbReference>
<gene>
    <name evidence="2" type="ORF">ACFSJH_13525</name>
</gene>
<organism evidence="2 3">
    <name type="scientific">Paenibacillus yanchengensis</name>
    <dbReference type="NCBI Taxonomy" id="2035833"/>
    <lineage>
        <taxon>Bacteria</taxon>
        <taxon>Bacillati</taxon>
        <taxon>Bacillota</taxon>
        <taxon>Bacilli</taxon>
        <taxon>Bacillales</taxon>
        <taxon>Paenibacillaceae</taxon>
        <taxon>Paenibacillus</taxon>
    </lineage>
</organism>
<dbReference type="InterPro" id="IPR036873">
    <property type="entry name" value="Rhodanese-like_dom_sf"/>
</dbReference>
<dbReference type="Gene3D" id="3.40.250.10">
    <property type="entry name" value="Rhodanese-like domain"/>
    <property type="match status" value="1"/>
</dbReference>
<dbReference type="Proteomes" id="UP001597362">
    <property type="component" value="Unassembled WGS sequence"/>
</dbReference>
<dbReference type="PROSITE" id="PS50206">
    <property type="entry name" value="RHODANESE_3"/>
    <property type="match status" value="1"/>
</dbReference>
<keyword evidence="3" id="KW-1185">Reference proteome</keyword>
<comment type="caution">
    <text evidence="2">The sequence shown here is derived from an EMBL/GenBank/DDBJ whole genome shotgun (WGS) entry which is preliminary data.</text>
</comment>
<dbReference type="Pfam" id="PF00581">
    <property type="entry name" value="Rhodanese"/>
    <property type="match status" value="1"/>
</dbReference>
<dbReference type="RefSeq" id="WP_377773241.1">
    <property type="nucleotide sequence ID" value="NZ_JBHUHO010000032.1"/>
</dbReference>
<evidence type="ECO:0000259" key="1">
    <source>
        <dbReference type="PROSITE" id="PS50206"/>
    </source>
</evidence>
<dbReference type="InterPro" id="IPR050229">
    <property type="entry name" value="GlpE_sulfurtransferase"/>
</dbReference>
<proteinExistence type="predicted"/>
<evidence type="ECO:0000313" key="2">
    <source>
        <dbReference type="EMBL" id="MFD2116743.1"/>
    </source>
</evidence>
<dbReference type="InterPro" id="IPR001763">
    <property type="entry name" value="Rhodanese-like_dom"/>
</dbReference>
<protein>
    <submittedName>
        <fullName evidence="2">Rhodanese-like domain-containing protein</fullName>
    </submittedName>
</protein>
<dbReference type="SMART" id="SM00450">
    <property type="entry name" value="RHOD"/>
    <property type="match status" value="1"/>
</dbReference>
<evidence type="ECO:0000313" key="3">
    <source>
        <dbReference type="Proteomes" id="UP001597362"/>
    </source>
</evidence>
<accession>A0ABW4YMM0</accession>
<sequence length="101" mass="11361">MYNEISAAQLQELLKAGEKINLIDVREPDEWAEGHIDSARLIPLSEFQARAHEVHDEDGEIIVICKSGGRSSRVCEYLSRQGYEVTNVHDGMLHWAGNIEA</sequence>
<dbReference type="EMBL" id="JBHUHO010000032">
    <property type="protein sequence ID" value="MFD2116743.1"/>
    <property type="molecule type" value="Genomic_DNA"/>
</dbReference>
<feature type="domain" description="Rhodanese" evidence="1">
    <location>
        <begin position="16"/>
        <end position="100"/>
    </location>
</feature>
<dbReference type="PANTHER" id="PTHR43031:SF17">
    <property type="entry name" value="SULFURTRANSFERASE YTWF-RELATED"/>
    <property type="match status" value="1"/>
</dbReference>
<reference evidence="3" key="1">
    <citation type="journal article" date="2019" name="Int. J. Syst. Evol. Microbiol.">
        <title>The Global Catalogue of Microorganisms (GCM) 10K type strain sequencing project: providing services to taxonomists for standard genome sequencing and annotation.</title>
        <authorList>
            <consortium name="The Broad Institute Genomics Platform"/>
            <consortium name="The Broad Institute Genome Sequencing Center for Infectious Disease"/>
            <person name="Wu L."/>
            <person name="Ma J."/>
        </authorList>
    </citation>
    <scope>NUCLEOTIDE SEQUENCE [LARGE SCALE GENOMIC DNA]</scope>
    <source>
        <strain evidence="3">GH52</strain>
    </source>
</reference>
<dbReference type="CDD" id="cd00158">
    <property type="entry name" value="RHOD"/>
    <property type="match status" value="1"/>
</dbReference>
<name>A0ABW4YMM0_9BACL</name>
<dbReference type="SUPFAM" id="SSF52821">
    <property type="entry name" value="Rhodanese/Cell cycle control phosphatase"/>
    <property type="match status" value="1"/>
</dbReference>